<dbReference type="EnsemblPlants" id="OB01G41580.1">
    <property type="protein sequence ID" value="OB01G41580.1"/>
    <property type="gene ID" value="OB01G41580"/>
</dbReference>
<dbReference type="HOGENOM" id="CLU_372317_0_0_1"/>
<feature type="region of interest" description="Disordered" evidence="1">
    <location>
        <begin position="609"/>
        <end position="632"/>
    </location>
</feature>
<protein>
    <submittedName>
        <fullName evidence="2">Uncharacterized protein</fullName>
    </submittedName>
</protein>
<dbReference type="eggNOG" id="ENOG502R5IQ">
    <property type="taxonomic scope" value="Eukaryota"/>
</dbReference>
<name>J3L4K2_ORYBR</name>
<feature type="region of interest" description="Disordered" evidence="1">
    <location>
        <begin position="681"/>
        <end position="734"/>
    </location>
</feature>
<proteinExistence type="predicted"/>
<feature type="region of interest" description="Disordered" evidence="1">
    <location>
        <begin position="234"/>
        <end position="254"/>
    </location>
</feature>
<evidence type="ECO:0000313" key="3">
    <source>
        <dbReference type="Proteomes" id="UP000006038"/>
    </source>
</evidence>
<reference evidence="2" key="2">
    <citation type="submission" date="2013-04" db="UniProtKB">
        <authorList>
            <consortium name="EnsemblPlants"/>
        </authorList>
    </citation>
    <scope>IDENTIFICATION</scope>
</reference>
<feature type="compositionally biased region" description="Polar residues" evidence="1">
    <location>
        <begin position="713"/>
        <end position="724"/>
    </location>
</feature>
<sequence length="747" mass="82325">MSNEMGNNNVTGQQVSEEEAQGFDRTIDTLIGSPSLNNTNDKGNDGTKDLDKSKLLKDPAIPNGENEQMVSIIRDSSIKNKDLDDKNLGSLQDHSLTQDDDQSSHLPSIREVLVLAWNITKGQVVAISKSNYYSNKFKKSGTDELLNKESETDTTAPFSTTIEDMISNMDSSAFVKKIKLLDETTERCEETNIGNSQSLLKENMEGPLEDEASGMGHDLIGEDTADKLDQGHTGVSTVDNPLMPKQGGSTSSTETITTDYLDADDSDIKEVVIEDEPIGRCNSSYVKPADDTTNLTSKYDRACIPEEKEDISEISQRETVETGIGSHEVINDEKIHELKNQGEDTCGTLNIGEIVSMFQSDTIATDVIEPEKHQLDKRGDDVPEEISDSLTGTEEHNVIERTHTEQEQGAKAAVVKDLADNSNEEESDGTQDVVSLVDVNGKDFTGLDSSLSYHLAIVNEEKGQTEVTEGLFRPSYPLQLIDGFHKRHLKLDSPYNNEETIISTYEVKTTAIHDALATSQFEKPQLILLEEPEAVRFENSGILSSCMQLVENSSKTNVFFPHGSKQEKEYTSTTDVGFTSEPNLEKIMVKVDLPAESNQKKIIANTDKDSREGYMLQTPAQKKDASEESSFSFSNEQHSKVVECISMTSISLMQVKDDADEEHEKSLLLSPREQEGVDFIVPNHSGRNKKPLQSLMTGESAGMRSPLKEQEPVPNNSTMVSSPRSKGKQKPRSSLFASCMCCATATN</sequence>
<dbReference type="AlphaFoldDB" id="J3L4K2"/>
<evidence type="ECO:0000313" key="2">
    <source>
        <dbReference type="EnsemblPlants" id="OB01G41580.1"/>
    </source>
</evidence>
<dbReference type="Gramene" id="OB01G41580.1">
    <property type="protein sequence ID" value="OB01G41580.1"/>
    <property type="gene ID" value="OB01G41580"/>
</dbReference>
<evidence type="ECO:0000256" key="1">
    <source>
        <dbReference type="SAM" id="MobiDB-lite"/>
    </source>
</evidence>
<feature type="region of interest" description="Disordered" evidence="1">
    <location>
        <begin position="1"/>
        <end position="69"/>
    </location>
</feature>
<accession>J3L4K2</accession>
<keyword evidence="3" id="KW-1185">Reference proteome</keyword>
<feature type="region of interest" description="Disordered" evidence="1">
    <location>
        <begin position="84"/>
        <end position="104"/>
    </location>
</feature>
<feature type="compositionally biased region" description="Basic and acidic residues" evidence="1">
    <location>
        <begin position="42"/>
        <end position="57"/>
    </location>
</feature>
<feature type="compositionally biased region" description="Polar residues" evidence="1">
    <location>
        <begin position="32"/>
        <end position="41"/>
    </location>
</feature>
<organism evidence="2">
    <name type="scientific">Oryza brachyantha</name>
    <name type="common">malo sina</name>
    <dbReference type="NCBI Taxonomy" id="4533"/>
    <lineage>
        <taxon>Eukaryota</taxon>
        <taxon>Viridiplantae</taxon>
        <taxon>Streptophyta</taxon>
        <taxon>Embryophyta</taxon>
        <taxon>Tracheophyta</taxon>
        <taxon>Spermatophyta</taxon>
        <taxon>Magnoliopsida</taxon>
        <taxon>Liliopsida</taxon>
        <taxon>Poales</taxon>
        <taxon>Poaceae</taxon>
        <taxon>BOP clade</taxon>
        <taxon>Oryzoideae</taxon>
        <taxon>Oryzeae</taxon>
        <taxon>Oryzinae</taxon>
        <taxon>Oryza</taxon>
    </lineage>
</organism>
<dbReference type="Proteomes" id="UP000006038">
    <property type="component" value="Chromosome 1"/>
</dbReference>
<feature type="compositionally biased region" description="Polar residues" evidence="1">
    <location>
        <begin position="1"/>
        <end position="15"/>
    </location>
</feature>
<dbReference type="OMA" id="PMTSISM"/>
<reference evidence="2" key="1">
    <citation type="journal article" date="2013" name="Nat. Commun.">
        <title>Whole-genome sequencing of Oryza brachyantha reveals mechanisms underlying Oryza genome evolution.</title>
        <authorList>
            <person name="Chen J."/>
            <person name="Huang Q."/>
            <person name="Gao D."/>
            <person name="Wang J."/>
            <person name="Lang Y."/>
            <person name="Liu T."/>
            <person name="Li B."/>
            <person name="Bai Z."/>
            <person name="Luis Goicoechea J."/>
            <person name="Liang C."/>
            <person name="Chen C."/>
            <person name="Zhang W."/>
            <person name="Sun S."/>
            <person name="Liao Y."/>
            <person name="Zhang X."/>
            <person name="Yang L."/>
            <person name="Song C."/>
            <person name="Wang M."/>
            <person name="Shi J."/>
            <person name="Liu G."/>
            <person name="Liu J."/>
            <person name="Zhou H."/>
            <person name="Zhou W."/>
            <person name="Yu Q."/>
            <person name="An N."/>
            <person name="Chen Y."/>
            <person name="Cai Q."/>
            <person name="Wang B."/>
            <person name="Liu B."/>
            <person name="Min J."/>
            <person name="Huang Y."/>
            <person name="Wu H."/>
            <person name="Li Z."/>
            <person name="Zhang Y."/>
            <person name="Yin Y."/>
            <person name="Song W."/>
            <person name="Jiang J."/>
            <person name="Jackson S.A."/>
            <person name="Wing R.A."/>
            <person name="Wang J."/>
            <person name="Chen M."/>
        </authorList>
    </citation>
    <scope>NUCLEOTIDE SEQUENCE [LARGE SCALE GENOMIC DNA]</scope>
    <source>
        <strain evidence="2">cv. IRGC 101232</strain>
    </source>
</reference>